<evidence type="ECO:0000256" key="2">
    <source>
        <dbReference type="ARBA" id="ARBA00008779"/>
    </source>
</evidence>
<protein>
    <submittedName>
        <fullName evidence="9">Arylsulfatase A</fullName>
    </submittedName>
</protein>
<dbReference type="InterPro" id="IPR050738">
    <property type="entry name" value="Sulfatase"/>
</dbReference>
<keyword evidence="10" id="KW-1185">Reference proteome</keyword>
<evidence type="ECO:0000313" key="9">
    <source>
        <dbReference type="EMBL" id="SET75318.1"/>
    </source>
</evidence>
<name>A0A1I0GVV9_THASX</name>
<keyword evidence="4 7" id="KW-0732">Signal</keyword>
<keyword evidence="5" id="KW-0378">Hydrolase</keyword>
<dbReference type="PANTHER" id="PTHR42693">
    <property type="entry name" value="ARYLSULFATASE FAMILY MEMBER"/>
    <property type="match status" value="1"/>
</dbReference>
<comment type="cofactor">
    <cofactor evidence="1">
        <name>Ca(2+)</name>
        <dbReference type="ChEBI" id="CHEBI:29108"/>
    </cofactor>
</comment>
<gene>
    <name evidence="9" type="ORF">SAMN05660429_02594</name>
</gene>
<dbReference type="InterPro" id="IPR000917">
    <property type="entry name" value="Sulfatase_N"/>
</dbReference>
<dbReference type="Gene3D" id="3.30.1120.10">
    <property type="match status" value="1"/>
</dbReference>
<comment type="similarity">
    <text evidence="2">Belongs to the sulfatase family.</text>
</comment>
<dbReference type="InterPro" id="IPR024607">
    <property type="entry name" value="Sulfatase_CS"/>
</dbReference>
<evidence type="ECO:0000256" key="3">
    <source>
        <dbReference type="ARBA" id="ARBA00022723"/>
    </source>
</evidence>
<keyword evidence="6" id="KW-0106">Calcium</keyword>
<dbReference type="PANTHER" id="PTHR42693:SF42">
    <property type="entry name" value="ARYLSULFATASE G"/>
    <property type="match status" value="1"/>
</dbReference>
<feature type="chain" id="PRO_5011548861" evidence="7">
    <location>
        <begin position="26"/>
        <end position="517"/>
    </location>
</feature>
<keyword evidence="3" id="KW-0479">Metal-binding</keyword>
<dbReference type="PROSITE" id="PS00523">
    <property type="entry name" value="SULFATASE_1"/>
    <property type="match status" value="1"/>
</dbReference>
<dbReference type="EMBL" id="FOHK01000013">
    <property type="protein sequence ID" value="SET75318.1"/>
    <property type="molecule type" value="Genomic_DNA"/>
</dbReference>
<feature type="signal peptide" evidence="7">
    <location>
        <begin position="1"/>
        <end position="25"/>
    </location>
</feature>
<sequence>MQMPLIQYRSFWLLLISCTAFNAVAVNEDVTLKQANVIVFLVDDLGVMDTSVPFISNQDNEKKQFPLNEYYQTPNLTELATRGTRYSQFYAQSVCSPSRASLLTGQNAARHHITTWINPTKNNKGEYGPSNWQWQGLSSSAVTLPKLLQQSGFKTIHIGKGHFGPLNSEGANPLNLGFEVNIAGGAWGRPKSYYGKDHYGNHKKFKQKNKALTHNIPDLAHYYEQDTFLTEALTQEAIKQISLSDKQHKPFFLLMSHYGVHAPFQPDPRFIDKYQTSQEKEASKAFASLVEGVDKSLGDIVAHLNHLNIADNTLIIFAGDNGSDSPIGKNNNIATAAPFRGRKGTSWEGGMRAPLLIGWANESAQNPLPIETDINNEIATIMDIFPTVLATLQVPLPNNYIVDGENLLRSESSSADEKEFLMHFPHEHRHSYFTTYRKGPWKLIYRFNPANKKGVKQYQLYNLQDDLSESNDLSKTEPKMLYDMVFAMRAKLAQQGAQYPTNISGNTLLPQLPKLTN</sequence>
<evidence type="ECO:0000256" key="6">
    <source>
        <dbReference type="ARBA" id="ARBA00022837"/>
    </source>
</evidence>
<dbReference type="GO" id="GO:0046872">
    <property type="term" value="F:metal ion binding"/>
    <property type="evidence" value="ECO:0007669"/>
    <property type="project" value="UniProtKB-KW"/>
</dbReference>
<evidence type="ECO:0000259" key="8">
    <source>
        <dbReference type="Pfam" id="PF00884"/>
    </source>
</evidence>
<dbReference type="SUPFAM" id="SSF53649">
    <property type="entry name" value="Alkaline phosphatase-like"/>
    <property type="match status" value="1"/>
</dbReference>
<dbReference type="InterPro" id="IPR017850">
    <property type="entry name" value="Alkaline_phosphatase_core_sf"/>
</dbReference>
<evidence type="ECO:0000256" key="1">
    <source>
        <dbReference type="ARBA" id="ARBA00001913"/>
    </source>
</evidence>
<dbReference type="AlphaFoldDB" id="A0A1I0GVV9"/>
<dbReference type="Pfam" id="PF00884">
    <property type="entry name" value="Sulfatase"/>
    <property type="match status" value="1"/>
</dbReference>
<feature type="domain" description="Sulfatase N-terminal" evidence="8">
    <location>
        <begin position="36"/>
        <end position="393"/>
    </location>
</feature>
<accession>A0A1I0GVV9</accession>
<evidence type="ECO:0000256" key="5">
    <source>
        <dbReference type="ARBA" id="ARBA00022801"/>
    </source>
</evidence>
<evidence type="ECO:0000313" key="10">
    <source>
        <dbReference type="Proteomes" id="UP000199308"/>
    </source>
</evidence>
<evidence type="ECO:0000256" key="7">
    <source>
        <dbReference type="SAM" id="SignalP"/>
    </source>
</evidence>
<dbReference type="STRING" id="349064.SAMN05660429_02594"/>
<evidence type="ECO:0000256" key="4">
    <source>
        <dbReference type="ARBA" id="ARBA00022729"/>
    </source>
</evidence>
<dbReference type="Proteomes" id="UP000199308">
    <property type="component" value="Unassembled WGS sequence"/>
</dbReference>
<reference evidence="9 10" key="1">
    <citation type="submission" date="2016-10" db="EMBL/GenBank/DDBJ databases">
        <authorList>
            <person name="de Groot N.N."/>
        </authorList>
    </citation>
    <scope>NUCLEOTIDE SEQUENCE [LARGE SCALE GENOMIC DNA]</scope>
    <source>
        <strain evidence="9 10">DSM 19706</strain>
    </source>
</reference>
<dbReference type="Gene3D" id="3.40.720.10">
    <property type="entry name" value="Alkaline Phosphatase, subunit A"/>
    <property type="match status" value="1"/>
</dbReference>
<proteinExistence type="inferred from homology"/>
<dbReference type="GO" id="GO:0004065">
    <property type="term" value="F:arylsulfatase activity"/>
    <property type="evidence" value="ECO:0007669"/>
    <property type="project" value="TreeGrafter"/>
</dbReference>
<organism evidence="9 10">
    <name type="scientific">Thalassotalea agarivorans</name>
    <name type="common">Thalassomonas agarivorans</name>
    <dbReference type="NCBI Taxonomy" id="349064"/>
    <lineage>
        <taxon>Bacteria</taxon>
        <taxon>Pseudomonadati</taxon>
        <taxon>Pseudomonadota</taxon>
        <taxon>Gammaproteobacteria</taxon>
        <taxon>Alteromonadales</taxon>
        <taxon>Colwelliaceae</taxon>
        <taxon>Thalassotalea</taxon>
    </lineage>
</organism>